<comment type="subcellular location">
    <subcellularLocation>
        <location evidence="1">Cell membrane</location>
        <topology evidence="1">Multi-pass membrane protein</topology>
    </subcellularLocation>
</comment>
<dbReference type="RefSeq" id="WP_113658801.1">
    <property type="nucleotide sequence ID" value="NZ_KZ845666.1"/>
</dbReference>
<reference evidence="9 10" key="1">
    <citation type="submission" date="2018-06" db="EMBL/GenBank/DDBJ databases">
        <title>Thermoflavimicrobium daqus sp. nov., a thermophilic microbe isolated from Moutai-flavour Daqu.</title>
        <authorList>
            <person name="Wang X."/>
            <person name="Zhou H."/>
        </authorList>
    </citation>
    <scope>NUCLEOTIDE SEQUENCE [LARGE SCALE GENOMIC DNA]</scope>
    <source>
        <strain evidence="9 10">FBKL4.011</strain>
    </source>
</reference>
<comment type="similarity">
    <text evidence="2">Belongs to the DedA family.</text>
</comment>
<evidence type="ECO:0000256" key="1">
    <source>
        <dbReference type="ARBA" id="ARBA00004651"/>
    </source>
</evidence>
<keyword evidence="6 7" id="KW-0472">Membrane</keyword>
<feature type="transmembrane region" description="Helical" evidence="7">
    <location>
        <begin position="12"/>
        <end position="36"/>
    </location>
</feature>
<dbReference type="OrthoDB" id="9813426at2"/>
<feature type="domain" description="VTT" evidence="8">
    <location>
        <begin position="30"/>
        <end position="160"/>
    </location>
</feature>
<dbReference type="AlphaFoldDB" id="A0A364K4Y0"/>
<evidence type="ECO:0000256" key="3">
    <source>
        <dbReference type="ARBA" id="ARBA00022475"/>
    </source>
</evidence>
<protein>
    <submittedName>
        <fullName evidence="9">Alkaline phosphatase</fullName>
    </submittedName>
</protein>
<dbReference type="EMBL" id="QJKK01000004">
    <property type="protein sequence ID" value="RAL24430.1"/>
    <property type="molecule type" value="Genomic_DNA"/>
</dbReference>
<reference evidence="9 10" key="2">
    <citation type="submission" date="2018-06" db="EMBL/GenBank/DDBJ databases">
        <authorList>
            <person name="Zhirakovskaya E."/>
        </authorList>
    </citation>
    <scope>NUCLEOTIDE SEQUENCE [LARGE SCALE GENOMIC DNA]</scope>
    <source>
        <strain evidence="9 10">FBKL4.011</strain>
    </source>
</reference>
<evidence type="ECO:0000256" key="2">
    <source>
        <dbReference type="ARBA" id="ARBA00010792"/>
    </source>
</evidence>
<dbReference type="InterPro" id="IPR051311">
    <property type="entry name" value="DedA_domain"/>
</dbReference>
<evidence type="ECO:0000256" key="6">
    <source>
        <dbReference type="ARBA" id="ARBA00023136"/>
    </source>
</evidence>
<name>A0A364K4Y0_9BACL</name>
<feature type="transmembrane region" description="Helical" evidence="7">
    <location>
        <begin position="138"/>
        <end position="163"/>
    </location>
</feature>
<evidence type="ECO:0000256" key="7">
    <source>
        <dbReference type="SAM" id="Phobius"/>
    </source>
</evidence>
<keyword evidence="5 7" id="KW-1133">Transmembrane helix</keyword>
<dbReference type="GO" id="GO:0005886">
    <property type="term" value="C:plasma membrane"/>
    <property type="evidence" value="ECO:0007669"/>
    <property type="project" value="UniProtKB-SubCell"/>
</dbReference>
<dbReference type="InterPro" id="IPR032816">
    <property type="entry name" value="VTT_dom"/>
</dbReference>
<evidence type="ECO:0000259" key="8">
    <source>
        <dbReference type="Pfam" id="PF09335"/>
    </source>
</evidence>
<gene>
    <name evidence="9" type="ORF">DL897_08890</name>
</gene>
<proteinExistence type="inferred from homology"/>
<dbReference type="Proteomes" id="UP000251213">
    <property type="component" value="Unassembled WGS sequence"/>
</dbReference>
<dbReference type="PANTHER" id="PTHR42709">
    <property type="entry name" value="ALKALINE PHOSPHATASE LIKE PROTEIN"/>
    <property type="match status" value="1"/>
</dbReference>
<evidence type="ECO:0000313" key="9">
    <source>
        <dbReference type="EMBL" id="RAL24430.1"/>
    </source>
</evidence>
<feature type="transmembrane region" description="Helical" evidence="7">
    <location>
        <begin position="48"/>
        <end position="71"/>
    </location>
</feature>
<sequence length="202" mass="23016">MESWIIEFMERFGYFGVFLMIALENLFPPIPSEIVLSFGGFMTTKSDLTITGVVIASTVGAVVGAIILYYIGRLLDLEGMERIVDRWGHILRTKREDIHKAYGWFEKYGIWTVFFCRMVPIVRSLISIPAGMAKMNFLVFLFFTTIGSLIWNLILVNLGAALGAQWSKVMEYISIYQNVVIVIIGILLVVAGIWYVRRLRSQ</sequence>
<keyword evidence="4 7" id="KW-0812">Transmembrane</keyword>
<dbReference type="PANTHER" id="PTHR42709:SF6">
    <property type="entry name" value="UNDECAPRENYL PHOSPHATE TRANSPORTER A"/>
    <property type="match status" value="1"/>
</dbReference>
<keyword evidence="10" id="KW-1185">Reference proteome</keyword>
<organism evidence="9 10">
    <name type="scientific">Thermoflavimicrobium daqui</name>
    <dbReference type="NCBI Taxonomy" id="2137476"/>
    <lineage>
        <taxon>Bacteria</taxon>
        <taxon>Bacillati</taxon>
        <taxon>Bacillota</taxon>
        <taxon>Bacilli</taxon>
        <taxon>Bacillales</taxon>
        <taxon>Thermoactinomycetaceae</taxon>
        <taxon>Thermoflavimicrobium</taxon>
    </lineage>
</organism>
<keyword evidence="3" id="KW-1003">Cell membrane</keyword>
<feature type="transmembrane region" description="Helical" evidence="7">
    <location>
        <begin position="175"/>
        <end position="196"/>
    </location>
</feature>
<dbReference type="Pfam" id="PF09335">
    <property type="entry name" value="VTT_dom"/>
    <property type="match status" value="1"/>
</dbReference>
<evidence type="ECO:0000313" key="10">
    <source>
        <dbReference type="Proteomes" id="UP000251213"/>
    </source>
</evidence>
<evidence type="ECO:0000256" key="4">
    <source>
        <dbReference type="ARBA" id="ARBA00022692"/>
    </source>
</evidence>
<accession>A0A364K4Y0</accession>
<comment type="caution">
    <text evidence="9">The sequence shown here is derived from an EMBL/GenBank/DDBJ whole genome shotgun (WGS) entry which is preliminary data.</text>
</comment>
<evidence type="ECO:0000256" key="5">
    <source>
        <dbReference type="ARBA" id="ARBA00022989"/>
    </source>
</evidence>